<comment type="function">
    <text evidence="14">Acts as a processive, ATP-dependent zinc metallopeptidase for both cytoplasmic and membrane proteins. Plays a role in the quality control of integral membrane proteins.</text>
</comment>
<dbReference type="SUPFAM" id="SSF140990">
    <property type="entry name" value="FtsH protease domain-like"/>
    <property type="match status" value="1"/>
</dbReference>
<dbReference type="InterPro" id="IPR041569">
    <property type="entry name" value="AAA_lid_3"/>
</dbReference>
<dbReference type="InterPro" id="IPR003593">
    <property type="entry name" value="AAA+_ATPase"/>
</dbReference>
<dbReference type="CDD" id="cd19501">
    <property type="entry name" value="RecA-like_FtsH"/>
    <property type="match status" value="1"/>
</dbReference>
<comment type="similarity">
    <text evidence="2 14">In the C-terminal section; belongs to the peptidase M41 family.</text>
</comment>
<evidence type="ECO:0000256" key="8">
    <source>
        <dbReference type="ARBA" id="ARBA00022801"/>
    </source>
</evidence>
<dbReference type="GO" id="GO:0008237">
    <property type="term" value="F:metallopeptidase activity"/>
    <property type="evidence" value="ECO:0007669"/>
    <property type="project" value="UniProtKB-KW"/>
</dbReference>
<dbReference type="Proteomes" id="UP001596514">
    <property type="component" value="Unassembled WGS sequence"/>
</dbReference>
<keyword evidence="3 14" id="KW-1003">Cell membrane</keyword>
<dbReference type="SMART" id="SM00382">
    <property type="entry name" value="AAA"/>
    <property type="match status" value="1"/>
</dbReference>
<gene>
    <name evidence="14 18" type="primary">ftsH</name>
    <name evidence="18" type="ORF">ACFQVD_44025</name>
</gene>
<keyword evidence="11 14" id="KW-1133">Transmembrane helix</keyword>
<dbReference type="PANTHER" id="PTHR23076">
    <property type="entry name" value="METALLOPROTEASE M41 FTSH"/>
    <property type="match status" value="1"/>
</dbReference>
<dbReference type="HAMAP" id="MF_01458">
    <property type="entry name" value="FtsH"/>
    <property type="match status" value="1"/>
</dbReference>
<dbReference type="InterPro" id="IPR000642">
    <property type="entry name" value="Peptidase_M41"/>
</dbReference>
<dbReference type="Pfam" id="PF06480">
    <property type="entry name" value="FtsH_ext"/>
    <property type="match status" value="1"/>
</dbReference>
<evidence type="ECO:0000256" key="16">
    <source>
        <dbReference type="SAM" id="MobiDB-lite"/>
    </source>
</evidence>
<keyword evidence="4 14" id="KW-0645">Protease</keyword>
<feature type="binding site" evidence="14">
    <location>
        <position position="474"/>
    </location>
    <ligand>
        <name>Zn(2+)</name>
        <dbReference type="ChEBI" id="CHEBI:29105"/>
        <note>catalytic</note>
    </ligand>
</feature>
<dbReference type="InterPro" id="IPR037219">
    <property type="entry name" value="Peptidase_M41-like"/>
</dbReference>
<feature type="binding site" evidence="14">
    <location>
        <begin position="253"/>
        <end position="260"/>
    </location>
    <ligand>
        <name>ATP</name>
        <dbReference type="ChEBI" id="CHEBI:30616"/>
    </ligand>
</feature>
<accession>A0ABW2TFB8</accession>
<keyword evidence="10 14" id="KW-0067">ATP-binding</keyword>
<comment type="caution">
    <text evidence="18">The sequence shown here is derived from an EMBL/GenBank/DDBJ whole genome shotgun (WGS) entry which is preliminary data.</text>
</comment>
<reference evidence="19" key="1">
    <citation type="journal article" date="2019" name="Int. J. Syst. Evol. Microbiol.">
        <title>The Global Catalogue of Microorganisms (GCM) 10K type strain sequencing project: providing services to taxonomists for standard genome sequencing and annotation.</title>
        <authorList>
            <consortium name="The Broad Institute Genomics Platform"/>
            <consortium name="The Broad Institute Genome Sequencing Center for Infectious Disease"/>
            <person name="Wu L."/>
            <person name="Ma J."/>
        </authorList>
    </citation>
    <scope>NUCLEOTIDE SEQUENCE [LARGE SCALE GENOMIC DNA]</scope>
    <source>
        <strain evidence="19">JCM 10083</strain>
    </source>
</reference>
<dbReference type="EMBL" id="JBHTEE010000001">
    <property type="protein sequence ID" value="MFC7607079.1"/>
    <property type="molecule type" value="Genomic_DNA"/>
</dbReference>
<dbReference type="PANTHER" id="PTHR23076:SF97">
    <property type="entry name" value="ATP-DEPENDENT ZINC METALLOPROTEASE YME1L1"/>
    <property type="match status" value="1"/>
</dbReference>
<feature type="compositionally biased region" description="Basic and acidic residues" evidence="16">
    <location>
        <begin position="1"/>
        <end position="22"/>
    </location>
</feature>
<dbReference type="InterPro" id="IPR027417">
    <property type="entry name" value="P-loop_NTPase"/>
</dbReference>
<comment type="cofactor">
    <cofactor evidence="14">
        <name>Zn(2+)</name>
        <dbReference type="ChEBI" id="CHEBI:29105"/>
    </cofactor>
    <text evidence="14">Binds 1 zinc ion per subunit.</text>
</comment>
<feature type="region of interest" description="Disordered" evidence="16">
    <location>
        <begin position="639"/>
        <end position="668"/>
    </location>
</feature>
<feature type="binding site" evidence="14">
    <location>
        <position position="550"/>
    </location>
    <ligand>
        <name>Zn(2+)</name>
        <dbReference type="ChEBI" id="CHEBI:29105"/>
        <note>catalytic</note>
    </ligand>
</feature>
<dbReference type="InterPro" id="IPR005936">
    <property type="entry name" value="FtsH"/>
</dbReference>
<proteinExistence type="inferred from homology"/>
<sequence>MKRPASRERRGPDQDTADEQRGSKPWRSEGLPDGPPAPQRPRINWVRFLVTMFIVYAGFFIVSSFFGEATEPISYTQFTDQVRAGNVKDIYATGTSIQGTLKKPARDPDSGNAEYDRFSTEIPVFADQAALYRQLTATGVKIKAEPVGGRSFLSNLLLSLLPVLLLAGLWIWFIRRSASAMGGGMGGLGGLGGLGRSKAAKPVEPAKVRVDFDDVAGIDEVENEVAEVVDYLRDPDKYRRLGAKLPKGVLLTGPPGTGKTLLARAVAGEADVPFFSASASEFIEMIVGVGASRVRELFDEARKVAPSIIFIDEIDAIGRVRGGSTIGGHDEREQTLNQILTEMDGFTGSEGVIVIAASNRAEVLDPALLRPGRFDRTVVVSVPDVEGRLAILRVHSRGVPLAADVDLERLARTTPGMTGADLANLVNEAALLAAKRGHDRVRTPDFADALEKILLGTARAVVIPQEERRRTAYHEAGHALLGMLQPGADPVRKVSIIPRGRALGVTLSTPDTDKYAYDEKYLRDRIIGALGGMAAEQVVYGVITTGSENDLEQVTVIARGMVGRWGMSSRIGPLSVLPGAGDGQPAAAPDTLAAVDQEVRRIVDECYEVALAVLAENRERLDGIVAALLEHETLGEAEAYAAAGLPQGAAPEPPPPGPPPRLPPSPRA</sequence>
<keyword evidence="9 14" id="KW-0862">Zinc</keyword>
<feature type="active site" evidence="14">
    <location>
        <position position="475"/>
    </location>
</feature>
<feature type="domain" description="AAA+ ATPase" evidence="17">
    <location>
        <begin position="245"/>
        <end position="384"/>
    </location>
</feature>
<keyword evidence="7 14" id="KW-0547">Nucleotide-binding</keyword>
<dbReference type="InterPro" id="IPR003959">
    <property type="entry name" value="ATPase_AAA_core"/>
</dbReference>
<evidence type="ECO:0000256" key="13">
    <source>
        <dbReference type="ARBA" id="ARBA00023136"/>
    </source>
</evidence>
<dbReference type="Pfam" id="PF17862">
    <property type="entry name" value="AAA_lid_3"/>
    <property type="match status" value="1"/>
</dbReference>
<evidence type="ECO:0000313" key="19">
    <source>
        <dbReference type="Proteomes" id="UP001596514"/>
    </source>
</evidence>
<name>A0ABW2TFB8_9ACTN</name>
<dbReference type="NCBIfam" id="TIGR01241">
    <property type="entry name" value="FtsH_fam"/>
    <property type="match status" value="1"/>
</dbReference>
<evidence type="ECO:0000256" key="2">
    <source>
        <dbReference type="ARBA" id="ARBA00010044"/>
    </source>
</evidence>
<keyword evidence="5 14" id="KW-0812">Transmembrane</keyword>
<protein>
    <recommendedName>
        <fullName evidence="14">ATP-dependent zinc metalloprotease FtsH</fullName>
        <ecNumber evidence="14">3.4.24.-</ecNumber>
    </recommendedName>
</protein>
<comment type="subcellular location">
    <subcellularLocation>
        <location evidence="14">Cell membrane</location>
        <topology evidence="14">Multi-pass membrane protein</topology>
        <orientation evidence="14">Cytoplasmic side</orientation>
    </subcellularLocation>
    <subcellularLocation>
        <location evidence="1">Membrane</location>
    </subcellularLocation>
</comment>
<dbReference type="Gene3D" id="1.20.58.760">
    <property type="entry name" value="Peptidase M41"/>
    <property type="match status" value="1"/>
</dbReference>
<feature type="region of interest" description="Disordered" evidence="16">
    <location>
        <begin position="1"/>
        <end position="38"/>
    </location>
</feature>
<dbReference type="Pfam" id="PF01434">
    <property type="entry name" value="Peptidase_M41"/>
    <property type="match status" value="1"/>
</dbReference>
<keyword evidence="6 14" id="KW-0479">Metal-binding</keyword>
<dbReference type="EC" id="3.4.24.-" evidence="14"/>
<dbReference type="InterPro" id="IPR003960">
    <property type="entry name" value="ATPase_AAA_CS"/>
</dbReference>
<feature type="transmembrane region" description="Helical" evidence="14">
    <location>
        <begin position="152"/>
        <end position="173"/>
    </location>
</feature>
<evidence type="ECO:0000256" key="1">
    <source>
        <dbReference type="ARBA" id="ARBA00004370"/>
    </source>
</evidence>
<evidence type="ECO:0000256" key="15">
    <source>
        <dbReference type="RuleBase" id="RU003651"/>
    </source>
</evidence>
<evidence type="ECO:0000256" key="11">
    <source>
        <dbReference type="ARBA" id="ARBA00022989"/>
    </source>
</evidence>
<dbReference type="InterPro" id="IPR011546">
    <property type="entry name" value="Pept_M41_FtsH_extracell"/>
</dbReference>
<dbReference type="RefSeq" id="WP_343980198.1">
    <property type="nucleotide sequence ID" value="NZ_BAAAGK010000197.1"/>
</dbReference>
<evidence type="ECO:0000256" key="14">
    <source>
        <dbReference type="HAMAP-Rule" id="MF_01458"/>
    </source>
</evidence>
<evidence type="ECO:0000256" key="7">
    <source>
        <dbReference type="ARBA" id="ARBA00022741"/>
    </source>
</evidence>
<dbReference type="Gene3D" id="3.40.50.300">
    <property type="entry name" value="P-loop containing nucleotide triphosphate hydrolases"/>
    <property type="match status" value="1"/>
</dbReference>
<feature type="compositionally biased region" description="Pro residues" evidence="16">
    <location>
        <begin position="651"/>
        <end position="668"/>
    </location>
</feature>
<evidence type="ECO:0000256" key="5">
    <source>
        <dbReference type="ARBA" id="ARBA00022692"/>
    </source>
</evidence>
<keyword evidence="13 14" id="KW-0472">Membrane</keyword>
<evidence type="ECO:0000256" key="12">
    <source>
        <dbReference type="ARBA" id="ARBA00023049"/>
    </source>
</evidence>
<comment type="similarity">
    <text evidence="15">Belongs to the AAA ATPase family.</text>
</comment>
<evidence type="ECO:0000256" key="3">
    <source>
        <dbReference type="ARBA" id="ARBA00022475"/>
    </source>
</evidence>
<comment type="similarity">
    <text evidence="14">In the central section; belongs to the AAA ATPase family.</text>
</comment>
<keyword evidence="12 14" id="KW-0482">Metalloprotease</keyword>
<evidence type="ECO:0000256" key="6">
    <source>
        <dbReference type="ARBA" id="ARBA00022723"/>
    </source>
</evidence>
<organism evidence="18 19">
    <name type="scientific">Streptosporangium amethystogenes subsp. fukuiense</name>
    <dbReference type="NCBI Taxonomy" id="698418"/>
    <lineage>
        <taxon>Bacteria</taxon>
        <taxon>Bacillati</taxon>
        <taxon>Actinomycetota</taxon>
        <taxon>Actinomycetes</taxon>
        <taxon>Streptosporangiales</taxon>
        <taxon>Streptosporangiaceae</taxon>
        <taxon>Streptosporangium</taxon>
    </lineage>
</organism>
<evidence type="ECO:0000313" key="18">
    <source>
        <dbReference type="EMBL" id="MFC7607079.1"/>
    </source>
</evidence>
<keyword evidence="19" id="KW-1185">Reference proteome</keyword>
<feature type="compositionally biased region" description="Low complexity" evidence="16">
    <location>
        <begin position="639"/>
        <end position="650"/>
    </location>
</feature>
<feature type="binding site" evidence="14">
    <location>
        <position position="478"/>
    </location>
    <ligand>
        <name>Zn(2+)</name>
        <dbReference type="ChEBI" id="CHEBI:29105"/>
        <note>catalytic</note>
    </ligand>
</feature>
<dbReference type="Gene3D" id="1.10.8.60">
    <property type="match status" value="1"/>
</dbReference>
<evidence type="ECO:0000256" key="4">
    <source>
        <dbReference type="ARBA" id="ARBA00022670"/>
    </source>
</evidence>
<dbReference type="SUPFAM" id="SSF52540">
    <property type="entry name" value="P-loop containing nucleoside triphosphate hydrolases"/>
    <property type="match status" value="1"/>
</dbReference>
<dbReference type="PROSITE" id="PS00674">
    <property type="entry name" value="AAA"/>
    <property type="match status" value="1"/>
</dbReference>
<feature type="transmembrane region" description="Helical" evidence="14">
    <location>
        <begin position="45"/>
        <end position="66"/>
    </location>
</feature>
<evidence type="ECO:0000256" key="10">
    <source>
        <dbReference type="ARBA" id="ARBA00022840"/>
    </source>
</evidence>
<evidence type="ECO:0000256" key="9">
    <source>
        <dbReference type="ARBA" id="ARBA00022833"/>
    </source>
</evidence>
<keyword evidence="8 14" id="KW-0378">Hydrolase</keyword>
<dbReference type="Gene3D" id="3.30.720.210">
    <property type="match status" value="1"/>
</dbReference>
<evidence type="ECO:0000259" key="17">
    <source>
        <dbReference type="SMART" id="SM00382"/>
    </source>
</evidence>
<dbReference type="Pfam" id="PF00004">
    <property type="entry name" value="AAA"/>
    <property type="match status" value="1"/>
</dbReference>
<comment type="subunit">
    <text evidence="14">Homohexamer.</text>
</comment>